<feature type="compositionally biased region" description="Polar residues" evidence="1">
    <location>
        <begin position="153"/>
        <end position="165"/>
    </location>
</feature>
<dbReference type="InterPro" id="IPR029063">
    <property type="entry name" value="SAM-dependent_MTases_sf"/>
</dbReference>
<name>A0AAD5V177_9APHY</name>
<dbReference type="EMBL" id="JANAWD010000421">
    <property type="protein sequence ID" value="KAJ3479717.1"/>
    <property type="molecule type" value="Genomic_DNA"/>
</dbReference>
<feature type="region of interest" description="Disordered" evidence="1">
    <location>
        <begin position="153"/>
        <end position="182"/>
    </location>
</feature>
<keyword evidence="4" id="KW-1185">Reference proteome</keyword>
<dbReference type="Proteomes" id="UP001212997">
    <property type="component" value="Unassembled WGS sequence"/>
</dbReference>
<dbReference type="AlphaFoldDB" id="A0AAD5V177"/>
<dbReference type="Gene3D" id="3.40.50.150">
    <property type="entry name" value="Vaccinia Virus protein VP39"/>
    <property type="match status" value="1"/>
</dbReference>
<evidence type="ECO:0000259" key="2">
    <source>
        <dbReference type="Pfam" id="PF13649"/>
    </source>
</evidence>
<sequence length="456" mass="51360">MHQFEKPPTNILDLGCGSGLWVVEAAKVWKTSKFVGFDLLKLQPDLTSLKGPDTENLADRVKWVHGNFLERLPFPPSYFDFVRMCSLGLAIPEDEWHEVLHIIEEDLVFPCGRTPTVMALPQIAEAEASQVSIPLSATQSTFSNISPSLHSVPSVNHLPQTSPRSQHYAAPPSVSQNRPPLKNTLSLDSSVNNHNHRNSIRSIQSNDPSIPDYNVLLNPQDHSRLKESWHEMLHHRFLSPKLISVLPFYLSSVDLKDIKTLPTLHIPLPPNSDSGNTTTFPGFDTDSIADTDSGFFVLDFKSQSTRLSSESKKAETASISSRVSRSAYSSAWASMHLARTVHLIEGCKHEIFQEFRKKQSPIMHMQDDMDGTIARAEFEAAWANWMNDMKDRMGLRNKLQHSLSWSISDKVSRPDWRVWRARVGAVETDTTSIVGSPERQDTEVCRSLRGFVAWRS</sequence>
<comment type="caution">
    <text evidence="3">The sequence shown here is derived from an EMBL/GenBank/DDBJ whole genome shotgun (WGS) entry which is preliminary data.</text>
</comment>
<protein>
    <recommendedName>
        <fullName evidence="2">Methyltransferase domain-containing protein</fullName>
    </recommendedName>
</protein>
<accession>A0AAD5V177</accession>
<evidence type="ECO:0000256" key="1">
    <source>
        <dbReference type="SAM" id="MobiDB-lite"/>
    </source>
</evidence>
<dbReference type="CDD" id="cd02440">
    <property type="entry name" value="AdoMet_MTases"/>
    <property type="match status" value="1"/>
</dbReference>
<evidence type="ECO:0000313" key="3">
    <source>
        <dbReference type="EMBL" id="KAJ3479717.1"/>
    </source>
</evidence>
<gene>
    <name evidence="3" type="ORF">NLI96_g8866</name>
</gene>
<dbReference type="Pfam" id="PF13649">
    <property type="entry name" value="Methyltransf_25"/>
    <property type="match status" value="1"/>
</dbReference>
<reference evidence="3" key="1">
    <citation type="submission" date="2022-07" db="EMBL/GenBank/DDBJ databases">
        <title>Genome Sequence of Physisporinus lineatus.</title>
        <authorList>
            <person name="Buettner E."/>
        </authorList>
    </citation>
    <scope>NUCLEOTIDE SEQUENCE</scope>
    <source>
        <strain evidence="3">VT162</strain>
    </source>
</reference>
<feature type="domain" description="Methyltransferase" evidence="2">
    <location>
        <begin position="11"/>
        <end position="101"/>
    </location>
</feature>
<dbReference type="InterPro" id="IPR041698">
    <property type="entry name" value="Methyltransf_25"/>
</dbReference>
<evidence type="ECO:0000313" key="4">
    <source>
        <dbReference type="Proteomes" id="UP001212997"/>
    </source>
</evidence>
<dbReference type="SUPFAM" id="SSF53335">
    <property type="entry name" value="S-adenosyl-L-methionine-dependent methyltransferases"/>
    <property type="match status" value="1"/>
</dbReference>
<feature type="compositionally biased region" description="Polar residues" evidence="1">
    <location>
        <begin position="173"/>
        <end position="182"/>
    </location>
</feature>
<proteinExistence type="predicted"/>
<organism evidence="3 4">
    <name type="scientific">Meripilus lineatus</name>
    <dbReference type="NCBI Taxonomy" id="2056292"/>
    <lineage>
        <taxon>Eukaryota</taxon>
        <taxon>Fungi</taxon>
        <taxon>Dikarya</taxon>
        <taxon>Basidiomycota</taxon>
        <taxon>Agaricomycotina</taxon>
        <taxon>Agaricomycetes</taxon>
        <taxon>Polyporales</taxon>
        <taxon>Meripilaceae</taxon>
        <taxon>Meripilus</taxon>
    </lineage>
</organism>